<dbReference type="EMBL" id="QGKL01000032">
    <property type="protein sequence ID" value="PWQ95679.1"/>
    <property type="molecule type" value="Genomic_DNA"/>
</dbReference>
<protein>
    <submittedName>
        <fullName evidence="5">AraC family transcriptional regulator</fullName>
    </submittedName>
</protein>
<dbReference type="GO" id="GO:0003700">
    <property type="term" value="F:DNA-binding transcription factor activity"/>
    <property type="evidence" value="ECO:0007669"/>
    <property type="project" value="InterPro"/>
</dbReference>
<evidence type="ECO:0000256" key="1">
    <source>
        <dbReference type="ARBA" id="ARBA00023015"/>
    </source>
</evidence>
<dbReference type="InterPro" id="IPR009057">
    <property type="entry name" value="Homeodomain-like_sf"/>
</dbReference>
<dbReference type="InterPro" id="IPR050204">
    <property type="entry name" value="AraC_XylS_family_regulators"/>
</dbReference>
<dbReference type="InterPro" id="IPR011051">
    <property type="entry name" value="RmlC_Cupin_sf"/>
</dbReference>
<dbReference type="Gene3D" id="1.10.10.60">
    <property type="entry name" value="Homeodomain-like"/>
    <property type="match status" value="2"/>
</dbReference>
<dbReference type="Pfam" id="PF12852">
    <property type="entry name" value="Cupin_6"/>
    <property type="match status" value="1"/>
</dbReference>
<feature type="domain" description="HTH araC/xylS-type" evidence="4">
    <location>
        <begin position="190"/>
        <end position="293"/>
    </location>
</feature>
<dbReference type="InterPro" id="IPR018060">
    <property type="entry name" value="HTH_AraC"/>
</dbReference>
<dbReference type="SUPFAM" id="SSF51182">
    <property type="entry name" value="RmlC-like cupins"/>
    <property type="match status" value="1"/>
</dbReference>
<dbReference type="PANTHER" id="PTHR46796:SF7">
    <property type="entry name" value="ARAC FAMILY TRANSCRIPTIONAL REGULATOR"/>
    <property type="match status" value="1"/>
</dbReference>
<dbReference type="InterPro" id="IPR032783">
    <property type="entry name" value="AraC_lig"/>
</dbReference>
<evidence type="ECO:0000259" key="4">
    <source>
        <dbReference type="PROSITE" id="PS01124"/>
    </source>
</evidence>
<dbReference type="SMART" id="SM00342">
    <property type="entry name" value="HTH_ARAC"/>
    <property type="match status" value="1"/>
</dbReference>
<dbReference type="InterPro" id="IPR014710">
    <property type="entry name" value="RmlC-like_jellyroll"/>
</dbReference>
<keyword evidence="3" id="KW-0804">Transcription</keyword>
<proteinExistence type="predicted"/>
<evidence type="ECO:0000313" key="6">
    <source>
        <dbReference type="Proteomes" id="UP000245506"/>
    </source>
</evidence>
<evidence type="ECO:0000256" key="2">
    <source>
        <dbReference type="ARBA" id="ARBA00023125"/>
    </source>
</evidence>
<keyword evidence="1" id="KW-0805">Transcription regulation</keyword>
<dbReference type="GO" id="GO:0043565">
    <property type="term" value="F:sequence-specific DNA binding"/>
    <property type="evidence" value="ECO:0007669"/>
    <property type="project" value="InterPro"/>
</dbReference>
<dbReference type="OrthoDB" id="9783876at2"/>
<organism evidence="5 6">
    <name type="scientific">Leucothrix arctica</name>
    <dbReference type="NCBI Taxonomy" id="1481894"/>
    <lineage>
        <taxon>Bacteria</taxon>
        <taxon>Pseudomonadati</taxon>
        <taxon>Pseudomonadota</taxon>
        <taxon>Gammaproteobacteria</taxon>
        <taxon>Thiotrichales</taxon>
        <taxon>Thiotrichaceae</taxon>
        <taxon>Leucothrix</taxon>
    </lineage>
</organism>
<gene>
    <name evidence="5" type="ORF">DKT75_11640</name>
</gene>
<dbReference type="PROSITE" id="PS01124">
    <property type="entry name" value="HTH_ARAC_FAMILY_2"/>
    <property type="match status" value="1"/>
</dbReference>
<keyword evidence="6" id="KW-1185">Reference proteome</keyword>
<comment type="caution">
    <text evidence="5">The sequence shown here is derived from an EMBL/GenBank/DDBJ whole genome shotgun (WGS) entry which is preliminary data.</text>
</comment>
<sequence>MNGINRLLDSLKIEANVYHNGKFCGNWAVDTSGSRRMSFHIVTQGQCFFELNGENIELFEGDAVFLPSDVQHKLTNTLDLNIPKNATQSVPMTDRLDAPSTGLVCGDFNHNHAIFDKLVQQMPELLVVRRNDNNAISKLVDLMLEEAHTSNQHNNVLLNRLSDCLFYLLVRDNLNIDSGVFAAFAHPQLGKAMELIHATVTKKKQEQRLSLEELANACAMSRSAFATLFKEVVGQTPVDYQTQWRMTQAYRWLADDGISTLEAALRCGYESEGSFSKAFKRVIGVGPGKVRSGKDEL</sequence>
<dbReference type="Gene3D" id="2.60.120.10">
    <property type="entry name" value="Jelly Rolls"/>
    <property type="match status" value="1"/>
</dbReference>
<evidence type="ECO:0000256" key="3">
    <source>
        <dbReference type="ARBA" id="ARBA00023163"/>
    </source>
</evidence>
<dbReference type="AlphaFoldDB" id="A0A317CBE5"/>
<reference evidence="5 6" key="1">
    <citation type="submission" date="2018-05" db="EMBL/GenBank/DDBJ databases">
        <title>Leucothrix arctica sp. nov., isolated from Arctic seawater.</title>
        <authorList>
            <person name="Choi A."/>
            <person name="Baek K."/>
        </authorList>
    </citation>
    <scope>NUCLEOTIDE SEQUENCE [LARGE SCALE GENOMIC DNA]</scope>
    <source>
        <strain evidence="5 6">IMCC9719</strain>
    </source>
</reference>
<dbReference type="RefSeq" id="WP_109823607.1">
    <property type="nucleotide sequence ID" value="NZ_QGKL01000032.1"/>
</dbReference>
<keyword evidence="2" id="KW-0238">DNA-binding</keyword>
<dbReference type="PANTHER" id="PTHR46796">
    <property type="entry name" value="HTH-TYPE TRANSCRIPTIONAL ACTIVATOR RHAS-RELATED"/>
    <property type="match status" value="1"/>
</dbReference>
<dbReference type="Pfam" id="PF12833">
    <property type="entry name" value="HTH_18"/>
    <property type="match status" value="1"/>
</dbReference>
<name>A0A317CBE5_9GAMM</name>
<evidence type="ECO:0000313" key="5">
    <source>
        <dbReference type="EMBL" id="PWQ95679.1"/>
    </source>
</evidence>
<accession>A0A317CBE5</accession>
<dbReference type="Proteomes" id="UP000245506">
    <property type="component" value="Unassembled WGS sequence"/>
</dbReference>
<dbReference type="SUPFAM" id="SSF46689">
    <property type="entry name" value="Homeodomain-like"/>
    <property type="match status" value="2"/>
</dbReference>